<dbReference type="SUPFAM" id="SSF46785">
    <property type="entry name" value="Winged helix' DNA-binding domain"/>
    <property type="match status" value="1"/>
</dbReference>
<dbReference type="AlphaFoldDB" id="A0A126V246"/>
<dbReference type="STRING" id="1579316.RC74_12755"/>
<dbReference type="PANTHER" id="PTHR43537">
    <property type="entry name" value="TRANSCRIPTIONAL REGULATOR, GNTR FAMILY"/>
    <property type="match status" value="1"/>
</dbReference>
<dbReference type="GO" id="GO:0003700">
    <property type="term" value="F:DNA-binding transcription factor activity"/>
    <property type="evidence" value="ECO:0007669"/>
    <property type="project" value="InterPro"/>
</dbReference>
<dbReference type="InterPro" id="IPR008920">
    <property type="entry name" value="TF_FadR/GntR_C"/>
</dbReference>
<dbReference type="SMART" id="SM00895">
    <property type="entry name" value="FCD"/>
    <property type="match status" value="1"/>
</dbReference>
<dbReference type="GO" id="GO:0003677">
    <property type="term" value="F:DNA binding"/>
    <property type="evidence" value="ECO:0007669"/>
    <property type="project" value="UniProtKB-KW"/>
</dbReference>
<dbReference type="InterPro" id="IPR036388">
    <property type="entry name" value="WH-like_DNA-bd_sf"/>
</dbReference>
<dbReference type="Pfam" id="PF00392">
    <property type="entry name" value="GntR"/>
    <property type="match status" value="1"/>
</dbReference>
<keyword evidence="6" id="KW-1185">Reference proteome</keyword>
<organism evidence="5 6">
    <name type="scientific">Falsihalocynthiibacter arcticus</name>
    <dbReference type="NCBI Taxonomy" id="1579316"/>
    <lineage>
        <taxon>Bacteria</taxon>
        <taxon>Pseudomonadati</taxon>
        <taxon>Pseudomonadota</taxon>
        <taxon>Alphaproteobacteria</taxon>
        <taxon>Rhodobacterales</taxon>
        <taxon>Roseobacteraceae</taxon>
        <taxon>Falsihalocynthiibacter</taxon>
    </lineage>
</organism>
<proteinExistence type="predicted"/>
<keyword evidence="1" id="KW-0805">Transcription regulation</keyword>
<dbReference type="InterPro" id="IPR000524">
    <property type="entry name" value="Tscrpt_reg_HTH_GntR"/>
</dbReference>
<keyword evidence="3" id="KW-0804">Transcription</keyword>
<dbReference type="Gene3D" id="1.10.10.10">
    <property type="entry name" value="Winged helix-like DNA-binding domain superfamily/Winged helix DNA-binding domain"/>
    <property type="match status" value="1"/>
</dbReference>
<gene>
    <name evidence="5" type="ORF">RC74_12755</name>
</gene>
<dbReference type="OrthoDB" id="8638122at2"/>
<name>A0A126V246_9RHOB</name>
<dbReference type="Pfam" id="PF07729">
    <property type="entry name" value="FCD"/>
    <property type="match status" value="1"/>
</dbReference>
<feature type="domain" description="HTH gntR-type" evidence="4">
    <location>
        <begin position="17"/>
        <end position="84"/>
    </location>
</feature>
<dbReference type="Gene3D" id="1.20.120.530">
    <property type="entry name" value="GntR ligand-binding domain-like"/>
    <property type="match status" value="1"/>
</dbReference>
<evidence type="ECO:0000256" key="1">
    <source>
        <dbReference type="ARBA" id="ARBA00023015"/>
    </source>
</evidence>
<accession>A0A126V246</accession>
<dbReference type="SUPFAM" id="SSF48008">
    <property type="entry name" value="GntR ligand-binding domain-like"/>
    <property type="match status" value="1"/>
</dbReference>
<dbReference type="EMBL" id="CP014327">
    <property type="protein sequence ID" value="AML52025.1"/>
    <property type="molecule type" value="Genomic_DNA"/>
</dbReference>
<evidence type="ECO:0000259" key="4">
    <source>
        <dbReference type="PROSITE" id="PS50949"/>
    </source>
</evidence>
<evidence type="ECO:0000256" key="3">
    <source>
        <dbReference type="ARBA" id="ARBA00023163"/>
    </source>
</evidence>
<keyword evidence="2" id="KW-0238">DNA-binding</keyword>
<reference evidence="5 6" key="1">
    <citation type="submission" date="2016-02" db="EMBL/GenBank/DDBJ databases">
        <title>Complete genome sequence of Halocynthiibacter arcticus PAMC 20958t from arctic marine sediment.</title>
        <authorList>
            <person name="Lee Y.M."/>
            <person name="Baek K."/>
            <person name="Lee H.K."/>
            <person name="Shin S.C."/>
        </authorList>
    </citation>
    <scope>NUCLEOTIDE SEQUENCE [LARGE SCALE GENOMIC DNA]</scope>
    <source>
        <strain evidence="5">PAMC 20958</strain>
    </source>
</reference>
<dbReference type="RefSeq" id="WP_039003907.1">
    <property type="nucleotide sequence ID" value="NZ_CP014327.1"/>
</dbReference>
<evidence type="ECO:0000313" key="5">
    <source>
        <dbReference type="EMBL" id="AML52025.1"/>
    </source>
</evidence>
<dbReference type="InterPro" id="IPR011711">
    <property type="entry name" value="GntR_C"/>
</dbReference>
<protein>
    <submittedName>
        <fullName evidence="5">GntR family transcriptional regulator</fullName>
    </submittedName>
</protein>
<dbReference type="Proteomes" id="UP000070371">
    <property type="component" value="Chromosome"/>
</dbReference>
<sequence>MEKLDLSPAVETTSSEPSATHSAYLALRKMILAGELEPGTKLKIETLRKKLDTGASPIREALSLLTSDQLVERIDQRGFKTAAASKANFEEILHLRCALESMALRMSIERVNDAWEENIVLAHHRMVRAQGETTEVFEAHHRAFHMALLENCGSPILLRMCGQLYDLNIRYRFLANRSQNYTKRDVSGEHEKLLEACVDQNADLVTERLCDHYTKTGAFLTGLFTNG</sequence>
<dbReference type="SMART" id="SM00345">
    <property type="entry name" value="HTH_GNTR"/>
    <property type="match status" value="1"/>
</dbReference>
<evidence type="ECO:0000256" key="2">
    <source>
        <dbReference type="ARBA" id="ARBA00023125"/>
    </source>
</evidence>
<dbReference type="PROSITE" id="PS50949">
    <property type="entry name" value="HTH_GNTR"/>
    <property type="match status" value="1"/>
</dbReference>
<evidence type="ECO:0000313" key="6">
    <source>
        <dbReference type="Proteomes" id="UP000070371"/>
    </source>
</evidence>
<dbReference type="PANTHER" id="PTHR43537:SF20">
    <property type="entry name" value="HTH-TYPE TRANSCRIPTIONAL REPRESSOR GLAR"/>
    <property type="match status" value="1"/>
</dbReference>
<dbReference type="InterPro" id="IPR036390">
    <property type="entry name" value="WH_DNA-bd_sf"/>
</dbReference>
<dbReference type="KEGG" id="hat:RC74_12755"/>